<keyword evidence="2 7" id="KW-0001">2Fe-2S</keyword>
<dbReference type="InterPro" id="IPR028431">
    <property type="entry name" value="NADP_DH_HndA-like"/>
</dbReference>
<sequence>MDASLNAELSALLDAHRDRPGALLPVLHAVQDALGHIPPAAVPIIARALNLSRAEVHGVIGFYRHFRSRAPGRHVVQVCRAEACQAVGALELEAHARRALGCGFHATCADGSVTLEPVYCLGNCACGPSVRVDDEIVGRVDARRFDELLAELRDAP</sequence>
<evidence type="ECO:0000256" key="1">
    <source>
        <dbReference type="ARBA" id="ARBA00010643"/>
    </source>
</evidence>
<keyword evidence="5 7" id="KW-0411">Iron-sulfur</keyword>
<dbReference type="PROSITE" id="PS01099">
    <property type="entry name" value="COMPLEX1_24K"/>
    <property type="match status" value="1"/>
</dbReference>
<dbReference type="InterPro" id="IPR002023">
    <property type="entry name" value="NuoE-like"/>
</dbReference>
<dbReference type="PANTHER" id="PTHR43342:SF1">
    <property type="entry name" value="BIFURCATING [FEFE] HYDROGENASE GAMMA SUBUNIT"/>
    <property type="match status" value="1"/>
</dbReference>
<dbReference type="KEGG" id="ddz:DSYM_25570"/>
<dbReference type="InterPro" id="IPR036249">
    <property type="entry name" value="Thioredoxin-like_sf"/>
</dbReference>
<comment type="similarity">
    <text evidence="1">Belongs to the complex I 24 kDa subunit family.</text>
</comment>
<dbReference type="SUPFAM" id="SSF52833">
    <property type="entry name" value="Thioredoxin-like"/>
    <property type="match status" value="1"/>
</dbReference>
<keyword evidence="4 7" id="KW-0408">Iron</keyword>
<proteinExistence type="inferred from homology"/>
<dbReference type="EMBL" id="AP021857">
    <property type="protein sequence ID" value="BBO21858.1"/>
    <property type="molecule type" value="Genomic_DNA"/>
</dbReference>
<evidence type="ECO:0000256" key="6">
    <source>
        <dbReference type="ARBA" id="ARBA00034078"/>
    </source>
</evidence>
<feature type="binding site" evidence="7">
    <location>
        <position position="84"/>
    </location>
    <ligand>
        <name>[2Fe-2S] cluster</name>
        <dbReference type="ChEBI" id="CHEBI:190135"/>
    </ligand>
</feature>
<comment type="cofactor">
    <cofactor evidence="7">
        <name>[2Fe-2S] cluster</name>
        <dbReference type="ChEBI" id="CHEBI:190135"/>
    </cofactor>
    <text evidence="7">Binds 1 [2Fe-2S] cluster.</text>
</comment>
<evidence type="ECO:0000256" key="2">
    <source>
        <dbReference type="ARBA" id="ARBA00022714"/>
    </source>
</evidence>
<accession>A0A809R583</accession>
<evidence type="ECO:0000313" key="9">
    <source>
        <dbReference type="Proteomes" id="UP000662914"/>
    </source>
</evidence>
<evidence type="ECO:0000256" key="5">
    <source>
        <dbReference type="ARBA" id="ARBA00023014"/>
    </source>
</evidence>
<name>A0A809R583_9PROT</name>
<keyword evidence="3 7" id="KW-0479">Metal-binding</keyword>
<dbReference type="PIRSF" id="PIRSF000216">
    <property type="entry name" value="NADH_DH_24kDa"/>
    <property type="match status" value="1"/>
</dbReference>
<dbReference type="GO" id="GO:0051537">
    <property type="term" value="F:2 iron, 2 sulfur cluster binding"/>
    <property type="evidence" value="ECO:0007669"/>
    <property type="project" value="UniProtKB-KW"/>
</dbReference>
<dbReference type="Gene3D" id="3.40.30.10">
    <property type="entry name" value="Glutaredoxin"/>
    <property type="match status" value="1"/>
</dbReference>
<feature type="binding site" evidence="7">
    <location>
        <position position="124"/>
    </location>
    <ligand>
        <name>[2Fe-2S] cluster</name>
        <dbReference type="ChEBI" id="CHEBI:190135"/>
    </ligand>
</feature>
<dbReference type="Gene3D" id="1.10.10.1590">
    <property type="entry name" value="NADH-quinone oxidoreductase subunit E"/>
    <property type="match status" value="1"/>
</dbReference>
<dbReference type="PANTHER" id="PTHR43342">
    <property type="entry name" value="NADH-QUINONE OXIDOREDUCTASE, E SUBUNIT"/>
    <property type="match status" value="1"/>
</dbReference>
<reference evidence="8" key="1">
    <citation type="journal article" name="DNA Res.">
        <title>The physiological potential of anammox bacteria as revealed by their core genome structure.</title>
        <authorList>
            <person name="Okubo T."/>
            <person name="Toyoda A."/>
            <person name="Fukuhara K."/>
            <person name="Uchiyama I."/>
            <person name="Harigaya Y."/>
            <person name="Kuroiwa M."/>
            <person name="Suzuki T."/>
            <person name="Murakami Y."/>
            <person name="Suwa Y."/>
            <person name="Takami H."/>
        </authorList>
    </citation>
    <scope>NUCLEOTIDE SEQUENCE</scope>
    <source>
        <strain evidence="8">317325-3</strain>
    </source>
</reference>
<feature type="binding site" evidence="7">
    <location>
        <position position="120"/>
    </location>
    <ligand>
        <name>[2Fe-2S] cluster</name>
        <dbReference type="ChEBI" id="CHEBI:190135"/>
    </ligand>
</feature>
<protein>
    <submittedName>
        <fullName evidence="8">Formate dehydrogenase subunit gamma</fullName>
    </submittedName>
</protein>
<feature type="binding site" evidence="7">
    <location>
        <position position="79"/>
    </location>
    <ligand>
        <name>[2Fe-2S] cluster</name>
        <dbReference type="ChEBI" id="CHEBI:190135"/>
    </ligand>
</feature>
<organism evidence="8 9">
    <name type="scientific">Candidatus Desulfobacillus denitrificans</name>
    <dbReference type="NCBI Taxonomy" id="2608985"/>
    <lineage>
        <taxon>Bacteria</taxon>
        <taxon>Pseudomonadati</taxon>
        <taxon>Pseudomonadota</taxon>
        <taxon>Betaproteobacteria</taxon>
        <taxon>Candidatus Desulfobacillus</taxon>
    </lineage>
</organism>
<evidence type="ECO:0000256" key="3">
    <source>
        <dbReference type="ARBA" id="ARBA00022723"/>
    </source>
</evidence>
<evidence type="ECO:0000313" key="8">
    <source>
        <dbReference type="EMBL" id="BBO21858.1"/>
    </source>
</evidence>
<dbReference type="InterPro" id="IPR041921">
    <property type="entry name" value="NuoE_N"/>
</dbReference>
<dbReference type="CDD" id="cd03081">
    <property type="entry name" value="TRX_Fd_NuoE_FDH_gamma"/>
    <property type="match status" value="1"/>
</dbReference>
<gene>
    <name evidence="8" type="ORF">DSYM_25570</name>
</gene>
<dbReference type="GO" id="GO:0046872">
    <property type="term" value="F:metal ion binding"/>
    <property type="evidence" value="ECO:0007669"/>
    <property type="project" value="UniProtKB-KW"/>
</dbReference>
<dbReference type="GO" id="GO:0016491">
    <property type="term" value="F:oxidoreductase activity"/>
    <property type="evidence" value="ECO:0007669"/>
    <property type="project" value="InterPro"/>
</dbReference>
<dbReference type="Proteomes" id="UP000662914">
    <property type="component" value="Chromosome"/>
</dbReference>
<comment type="cofactor">
    <cofactor evidence="6">
        <name>[2Fe-2S] cluster</name>
        <dbReference type="ChEBI" id="CHEBI:190135"/>
    </cofactor>
</comment>
<evidence type="ECO:0000256" key="7">
    <source>
        <dbReference type="PIRSR" id="PIRSR000216-1"/>
    </source>
</evidence>
<dbReference type="NCBIfam" id="NF004638">
    <property type="entry name" value="PRK05988.1"/>
    <property type="match status" value="1"/>
</dbReference>
<evidence type="ECO:0000256" key="4">
    <source>
        <dbReference type="ARBA" id="ARBA00023004"/>
    </source>
</evidence>
<dbReference type="AlphaFoldDB" id="A0A809R583"/>
<dbReference type="Pfam" id="PF01257">
    <property type="entry name" value="2Fe-2S_thioredx"/>
    <property type="match status" value="1"/>
</dbReference>